<gene>
    <name evidence="1" type="ORF">LTS18_007946</name>
</gene>
<dbReference type="EMBL" id="JAWDJW010002023">
    <property type="protein sequence ID" value="KAK3078292.1"/>
    <property type="molecule type" value="Genomic_DNA"/>
</dbReference>
<accession>A0ACC3DNK8</accession>
<dbReference type="Proteomes" id="UP001186974">
    <property type="component" value="Unassembled WGS sequence"/>
</dbReference>
<name>A0ACC3DNK8_9PEZI</name>
<keyword evidence="2" id="KW-1185">Reference proteome</keyword>
<organism evidence="1 2">
    <name type="scientific">Coniosporium uncinatum</name>
    <dbReference type="NCBI Taxonomy" id="93489"/>
    <lineage>
        <taxon>Eukaryota</taxon>
        <taxon>Fungi</taxon>
        <taxon>Dikarya</taxon>
        <taxon>Ascomycota</taxon>
        <taxon>Pezizomycotina</taxon>
        <taxon>Dothideomycetes</taxon>
        <taxon>Dothideomycetes incertae sedis</taxon>
        <taxon>Coniosporium</taxon>
    </lineage>
</organism>
<comment type="caution">
    <text evidence="1">The sequence shown here is derived from an EMBL/GenBank/DDBJ whole genome shotgun (WGS) entry which is preliminary data.</text>
</comment>
<protein>
    <submittedName>
        <fullName evidence="1">Uncharacterized protein</fullName>
    </submittedName>
</protein>
<sequence>MKRSLRTLHAASQGPFRCPNPRRVLVEPQRTVNVQRRTQVSAAELQFGQPLHETHPHILNAGELTPGITALEYADRRAKLARAMPNGSVAIFSAAEMKWRSGAVFYDYHQDPDFFYLTGFNEPEALAVIEKTDDGEHNFHLHVRPKEAQAELWDGARSGVQAALDVFNADESNDISYARHKLRDIILSAKSVYIDTPENRLMKPGPRVSKSAVWNVDGLHDLMKESKAKVQGIRQLMNEL</sequence>
<feature type="non-terminal residue" evidence="1">
    <location>
        <position position="240"/>
    </location>
</feature>
<reference evidence="1" key="1">
    <citation type="submission" date="2024-09" db="EMBL/GenBank/DDBJ databases">
        <title>Black Yeasts Isolated from many extreme environments.</title>
        <authorList>
            <person name="Coleine C."/>
            <person name="Stajich J.E."/>
            <person name="Selbmann L."/>
        </authorList>
    </citation>
    <scope>NUCLEOTIDE SEQUENCE</scope>
    <source>
        <strain evidence="1">CCFEE 5737</strain>
    </source>
</reference>
<proteinExistence type="predicted"/>
<evidence type="ECO:0000313" key="1">
    <source>
        <dbReference type="EMBL" id="KAK3078292.1"/>
    </source>
</evidence>
<evidence type="ECO:0000313" key="2">
    <source>
        <dbReference type="Proteomes" id="UP001186974"/>
    </source>
</evidence>